<gene>
    <name evidence="16" type="ORF">K7G82_25725</name>
</gene>
<evidence type="ECO:0000259" key="14">
    <source>
        <dbReference type="Pfam" id="PF00593"/>
    </source>
</evidence>
<keyword evidence="2 11" id="KW-0813">Transport</keyword>
<accession>A0ABS7PWI6</accession>
<evidence type="ECO:0000256" key="9">
    <source>
        <dbReference type="ARBA" id="ARBA00023136"/>
    </source>
</evidence>
<dbReference type="InterPro" id="IPR036942">
    <property type="entry name" value="Beta-barrel_TonB_sf"/>
</dbReference>
<comment type="caution">
    <text evidence="16">The sequence shown here is derived from an EMBL/GenBank/DDBJ whole genome shotgun (WGS) entry which is preliminary data.</text>
</comment>
<comment type="similarity">
    <text evidence="11 12">Belongs to the TonB-dependent receptor family.</text>
</comment>
<dbReference type="InterPro" id="IPR039426">
    <property type="entry name" value="TonB-dep_rcpt-like"/>
</dbReference>
<evidence type="ECO:0000256" key="11">
    <source>
        <dbReference type="PROSITE-ProRule" id="PRU01360"/>
    </source>
</evidence>
<proteinExistence type="inferred from homology"/>
<dbReference type="Gene3D" id="2.40.170.20">
    <property type="entry name" value="TonB-dependent receptor, beta-barrel domain"/>
    <property type="match status" value="1"/>
</dbReference>
<dbReference type="PROSITE" id="PS52016">
    <property type="entry name" value="TONB_DEPENDENT_REC_3"/>
    <property type="match status" value="1"/>
</dbReference>
<feature type="chain" id="PRO_5045129274" evidence="13">
    <location>
        <begin position="27"/>
        <end position="737"/>
    </location>
</feature>
<evidence type="ECO:0000256" key="5">
    <source>
        <dbReference type="ARBA" id="ARBA00022692"/>
    </source>
</evidence>
<evidence type="ECO:0000256" key="7">
    <source>
        <dbReference type="ARBA" id="ARBA00023065"/>
    </source>
</evidence>
<evidence type="ECO:0000256" key="8">
    <source>
        <dbReference type="ARBA" id="ARBA00023077"/>
    </source>
</evidence>
<evidence type="ECO:0000256" key="3">
    <source>
        <dbReference type="ARBA" id="ARBA00022452"/>
    </source>
</evidence>
<keyword evidence="5 11" id="KW-0812">Transmembrane</keyword>
<dbReference type="Proteomes" id="UP000706039">
    <property type="component" value="Unassembled WGS sequence"/>
</dbReference>
<name>A0ABS7PWI6_9SPHN</name>
<keyword evidence="10 11" id="KW-0998">Cell outer membrane</keyword>
<reference evidence="16 17" key="1">
    <citation type="submission" date="2021-08" db="EMBL/GenBank/DDBJ databases">
        <authorList>
            <person name="Tuo L."/>
        </authorList>
    </citation>
    <scope>NUCLEOTIDE SEQUENCE [LARGE SCALE GENOMIC DNA]</scope>
    <source>
        <strain evidence="16 17">JCM 31229</strain>
    </source>
</reference>
<evidence type="ECO:0000256" key="1">
    <source>
        <dbReference type="ARBA" id="ARBA00004571"/>
    </source>
</evidence>
<feature type="domain" description="TonB-dependent receptor-like beta-barrel" evidence="14">
    <location>
        <begin position="271"/>
        <end position="695"/>
    </location>
</feature>
<keyword evidence="4" id="KW-0410">Iron transport</keyword>
<evidence type="ECO:0000313" key="17">
    <source>
        <dbReference type="Proteomes" id="UP000706039"/>
    </source>
</evidence>
<keyword evidence="7" id="KW-0406">Ion transport</keyword>
<keyword evidence="8 12" id="KW-0798">TonB box</keyword>
<keyword evidence="6" id="KW-0408">Iron</keyword>
<evidence type="ECO:0000256" key="6">
    <source>
        <dbReference type="ARBA" id="ARBA00023004"/>
    </source>
</evidence>
<feature type="domain" description="TonB-dependent receptor plug" evidence="15">
    <location>
        <begin position="54"/>
        <end position="160"/>
    </location>
</feature>
<dbReference type="PANTHER" id="PTHR32552:SF81">
    <property type="entry name" value="TONB-DEPENDENT OUTER MEMBRANE RECEPTOR"/>
    <property type="match status" value="1"/>
</dbReference>
<evidence type="ECO:0000256" key="4">
    <source>
        <dbReference type="ARBA" id="ARBA00022496"/>
    </source>
</evidence>
<dbReference type="Pfam" id="PF00593">
    <property type="entry name" value="TonB_dep_Rec_b-barrel"/>
    <property type="match status" value="1"/>
</dbReference>
<dbReference type="EMBL" id="JAINVV010000013">
    <property type="protein sequence ID" value="MBY8825727.1"/>
    <property type="molecule type" value="Genomic_DNA"/>
</dbReference>
<keyword evidence="17" id="KW-1185">Reference proteome</keyword>
<keyword evidence="9 11" id="KW-0472">Membrane</keyword>
<dbReference type="InterPro" id="IPR000531">
    <property type="entry name" value="Beta-barrel_TonB"/>
</dbReference>
<dbReference type="Pfam" id="PF07715">
    <property type="entry name" value="Plug"/>
    <property type="match status" value="1"/>
</dbReference>
<keyword evidence="16" id="KW-0675">Receptor</keyword>
<evidence type="ECO:0000259" key="15">
    <source>
        <dbReference type="Pfam" id="PF07715"/>
    </source>
</evidence>
<dbReference type="PANTHER" id="PTHR32552">
    <property type="entry name" value="FERRICHROME IRON RECEPTOR-RELATED"/>
    <property type="match status" value="1"/>
</dbReference>
<evidence type="ECO:0000256" key="12">
    <source>
        <dbReference type="RuleBase" id="RU003357"/>
    </source>
</evidence>
<feature type="signal peptide" evidence="13">
    <location>
        <begin position="1"/>
        <end position="26"/>
    </location>
</feature>
<evidence type="ECO:0000256" key="13">
    <source>
        <dbReference type="SAM" id="SignalP"/>
    </source>
</evidence>
<dbReference type="SUPFAM" id="SSF56935">
    <property type="entry name" value="Porins"/>
    <property type="match status" value="1"/>
</dbReference>
<organism evidence="16 17">
    <name type="scientific">Sphingomonas colocasiae</name>
    <dbReference type="NCBI Taxonomy" id="1848973"/>
    <lineage>
        <taxon>Bacteria</taxon>
        <taxon>Pseudomonadati</taxon>
        <taxon>Pseudomonadota</taxon>
        <taxon>Alphaproteobacteria</taxon>
        <taxon>Sphingomonadales</taxon>
        <taxon>Sphingomonadaceae</taxon>
        <taxon>Sphingomonas</taxon>
    </lineage>
</organism>
<evidence type="ECO:0000313" key="16">
    <source>
        <dbReference type="EMBL" id="MBY8825727.1"/>
    </source>
</evidence>
<dbReference type="InterPro" id="IPR012910">
    <property type="entry name" value="Plug_dom"/>
</dbReference>
<dbReference type="RefSeq" id="WP_222992830.1">
    <property type="nucleotide sequence ID" value="NZ_JAINVV010000013.1"/>
</dbReference>
<sequence length="737" mass="79285">MIDHKLRSVLVGASLAALVAATPAVAGTAADVPADEEAQPGEIIVTAQKREQRLQDVPISLAVVSGNTLADRSIQSFEQLAPLIPNLMISKSVASNLISLRGIGSGTGSPSLDQSVVLFIDGIYAGNARQFVAPFLDIERLEVLRGPQGALVGRNTSAGAINIVTRKPGKEFGGYVNADYNFLYDGPTLEGGVDVPLSESFAIRAVGKYADLGGYIHNVTVGKDQPSRREISGRITAVLDSGPVRMTAKYEHADVKGEGSPVQPVAPAAGQYFDYIKDSRLLTGPEFDNLKSDNAALQFDVDLGGPTLVLISGYSAFNQVQRVDADFYARDLSFSDFDQKFEQLSQEIRLVSEAGQTIEYVLGAYYSEADLLEQRTTATLFAPASSSYRSFDQDSRVYSIYGQLTYNLGDRFKVNGSLRYTNERKQAVYRRYTGAQAATDRIGTLAATIIDELQEGRVDPALSLQFTPNSDAMFYLSYGKGSKSGGFQGAISNAAPFSFQFAPERSESYEVGTKLTLPGIGYVNLAAFHTTYKGLQVSVALPSPDGLTAPFFTGNAPEARVIGAEAELFLRPVNGFEINGSLAWLPTAKYIGFTNGPCYVGQTPNGTQPGSCNLDGVRLGYASKYSGSFTFTYIQPAGSDLEVRASLSPIFQGPSIREFSADPQLHQDSWLKLDARIALAQADGNWELALVGRNLTNRRTLGFGSSGGLANTFLSPTARLNVIDPPRAISVQARYRF</sequence>
<keyword evidence="3 11" id="KW-1134">Transmembrane beta strand</keyword>
<keyword evidence="13" id="KW-0732">Signal</keyword>
<comment type="subcellular location">
    <subcellularLocation>
        <location evidence="1 11">Cell outer membrane</location>
        <topology evidence="1 11">Multi-pass membrane protein</topology>
    </subcellularLocation>
</comment>
<protein>
    <submittedName>
        <fullName evidence="16">TonB-dependent receptor</fullName>
    </submittedName>
</protein>
<evidence type="ECO:0000256" key="10">
    <source>
        <dbReference type="ARBA" id="ARBA00023237"/>
    </source>
</evidence>
<evidence type="ECO:0000256" key="2">
    <source>
        <dbReference type="ARBA" id="ARBA00022448"/>
    </source>
</evidence>